<dbReference type="EMBL" id="LAUZ02000024">
    <property type="protein sequence ID" value="KKE99469.1"/>
    <property type="molecule type" value="Genomic_DNA"/>
</dbReference>
<reference evidence="1 2" key="1">
    <citation type="journal article" date="2015" name="Genome Announc.">
        <title>Draft Genome Sequence of Mycobacterium obuense Strain UC1, Isolated from Patient Sputum.</title>
        <authorList>
            <person name="Greninger A.L."/>
            <person name="Cunningham G."/>
            <person name="Hsu E.D."/>
            <person name="Yu J.M."/>
            <person name="Chiu C.Y."/>
            <person name="Miller S."/>
        </authorList>
    </citation>
    <scope>NUCLEOTIDE SEQUENCE [LARGE SCALE GENOMIC DNA]</scope>
    <source>
        <strain evidence="1 2">UC1</strain>
    </source>
</reference>
<evidence type="ECO:0000313" key="1">
    <source>
        <dbReference type="EMBL" id="KKE99469.1"/>
    </source>
</evidence>
<gene>
    <name evidence="1" type="ORF">WN67_23825</name>
</gene>
<dbReference type="PATRIC" id="fig|1807.13.peg.2484"/>
<keyword evidence="2" id="KW-1185">Reference proteome</keyword>
<protein>
    <submittedName>
        <fullName evidence="1">Uncharacterized protein</fullName>
    </submittedName>
</protein>
<sequence length="181" mass="20208">MNRKVIFVPDDYWTNPPKENHMNVNPNNVSDCRRAGAFVKHHAYTDIDGMNAVISEALDAKRATEFIHAILCTYDAIVPQLVTPAGQVGMSELIFTMADKTDDPAVPEHWNRAARFLIAYGNQDNKLMTRIIHETDNVTPTIIAISDVYTIVLPALRTNFGISIIDRGINLLMAKEVENDG</sequence>
<name>A0A0M2JX33_9MYCO</name>
<dbReference type="RefSeq" id="WP_046365537.1">
    <property type="nucleotide sequence ID" value="NZ_LAUZ02000024.1"/>
</dbReference>
<evidence type="ECO:0000313" key="2">
    <source>
        <dbReference type="Proteomes" id="UP000034150"/>
    </source>
</evidence>
<dbReference type="AlphaFoldDB" id="A0A0M2JX33"/>
<organism evidence="1 2">
    <name type="scientific">Mycolicibacterium obuense</name>
    <dbReference type="NCBI Taxonomy" id="1807"/>
    <lineage>
        <taxon>Bacteria</taxon>
        <taxon>Bacillati</taxon>
        <taxon>Actinomycetota</taxon>
        <taxon>Actinomycetes</taxon>
        <taxon>Mycobacteriales</taxon>
        <taxon>Mycobacteriaceae</taxon>
        <taxon>Mycolicibacterium</taxon>
    </lineage>
</organism>
<dbReference type="Proteomes" id="UP000034150">
    <property type="component" value="Unassembled WGS sequence"/>
</dbReference>
<proteinExistence type="predicted"/>
<accession>A0A0M2JX33</accession>
<comment type="caution">
    <text evidence="1">The sequence shown here is derived from an EMBL/GenBank/DDBJ whole genome shotgun (WGS) entry which is preliminary data.</text>
</comment>